<keyword evidence="3" id="KW-1185">Reference proteome</keyword>
<evidence type="ECO:0000313" key="3">
    <source>
        <dbReference type="Proteomes" id="UP001595075"/>
    </source>
</evidence>
<name>A0ABR4C4V0_9HELO</name>
<organism evidence="2 3">
    <name type="scientific">Oculimacula yallundae</name>
    <dbReference type="NCBI Taxonomy" id="86028"/>
    <lineage>
        <taxon>Eukaryota</taxon>
        <taxon>Fungi</taxon>
        <taxon>Dikarya</taxon>
        <taxon>Ascomycota</taxon>
        <taxon>Pezizomycotina</taxon>
        <taxon>Leotiomycetes</taxon>
        <taxon>Helotiales</taxon>
        <taxon>Ploettnerulaceae</taxon>
        <taxon>Oculimacula</taxon>
    </lineage>
</organism>
<reference evidence="2 3" key="1">
    <citation type="journal article" date="2024" name="Commun. Biol.">
        <title>Comparative genomic analysis of thermophilic fungi reveals convergent evolutionary adaptations and gene losses.</title>
        <authorList>
            <person name="Steindorff A.S."/>
            <person name="Aguilar-Pontes M.V."/>
            <person name="Robinson A.J."/>
            <person name="Andreopoulos B."/>
            <person name="LaButti K."/>
            <person name="Kuo A."/>
            <person name="Mondo S."/>
            <person name="Riley R."/>
            <person name="Otillar R."/>
            <person name="Haridas S."/>
            <person name="Lipzen A."/>
            <person name="Grimwood J."/>
            <person name="Schmutz J."/>
            <person name="Clum A."/>
            <person name="Reid I.D."/>
            <person name="Moisan M.C."/>
            <person name="Butler G."/>
            <person name="Nguyen T.T.M."/>
            <person name="Dewar K."/>
            <person name="Conant G."/>
            <person name="Drula E."/>
            <person name="Henrissat B."/>
            <person name="Hansel C."/>
            <person name="Singer S."/>
            <person name="Hutchinson M.I."/>
            <person name="de Vries R.P."/>
            <person name="Natvig D.O."/>
            <person name="Powell A.J."/>
            <person name="Tsang A."/>
            <person name="Grigoriev I.V."/>
        </authorList>
    </citation>
    <scope>NUCLEOTIDE SEQUENCE [LARGE SCALE GENOMIC DNA]</scope>
    <source>
        <strain evidence="2 3">CBS 494.80</strain>
    </source>
</reference>
<dbReference type="Proteomes" id="UP001595075">
    <property type="component" value="Unassembled WGS sequence"/>
</dbReference>
<dbReference type="Pfam" id="PF00300">
    <property type="entry name" value="His_Phos_1"/>
    <property type="match status" value="1"/>
</dbReference>
<evidence type="ECO:0000313" key="2">
    <source>
        <dbReference type="EMBL" id="KAL2064959.1"/>
    </source>
</evidence>
<proteinExistence type="predicted"/>
<dbReference type="SUPFAM" id="SSF53254">
    <property type="entry name" value="Phosphoglycerate mutase-like"/>
    <property type="match status" value="1"/>
</dbReference>
<dbReference type="Gene3D" id="3.40.50.1240">
    <property type="entry name" value="Phosphoglycerate mutase-like"/>
    <property type="match status" value="1"/>
</dbReference>
<feature type="compositionally biased region" description="Basic and acidic residues" evidence="1">
    <location>
        <begin position="222"/>
        <end position="233"/>
    </location>
</feature>
<dbReference type="InterPro" id="IPR013078">
    <property type="entry name" value="His_Pase_superF_clade-1"/>
</dbReference>
<dbReference type="InterPro" id="IPR029033">
    <property type="entry name" value="His_PPase_superfam"/>
</dbReference>
<evidence type="ECO:0008006" key="4">
    <source>
        <dbReference type="Google" id="ProtNLM"/>
    </source>
</evidence>
<sequence length="243" mass="27340">MAPTIILIRHAQAQHNATRDYTIPDPPLTELGFGQQCDELAKHLQTELPLAQEIELIVVSPMRRTLQTAQQGLGWLMKKGVPVILRAEFQENSAKPCDTGSPIPEMENEWPQFDWSTVDPQYPSNDGMYECTREGLTTRGKAARTFLRNRPQKVIAVVSHAGFLRTSLCSRRFENADYRIFNFGEEEEGLIPKLVEWELTEKKGGGLGKSEKGIFELTDGDYAPKEDPKKESAPEEVVNENPA</sequence>
<comment type="caution">
    <text evidence="2">The sequence shown here is derived from an EMBL/GenBank/DDBJ whole genome shotgun (WGS) entry which is preliminary data.</text>
</comment>
<accession>A0ABR4C4V0</accession>
<dbReference type="CDD" id="cd07067">
    <property type="entry name" value="HP_PGM_like"/>
    <property type="match status" value="1"/>
</dbReference>
<dbReference type="SMART" id="SM00855">
    <property type="entry name" value="PGAM"/>
    <property type="match status" value="1"/>
</dbReference>
<evidence type="ECO:0000256" key="1">
    <source>
        <dbReference type="SAM" id="MobiDB-lite"/>
    </source>
</evidence>
<protein>
    <recommendedName>
        <fullName evidence="4">Phosphoglycerate mutase-like protein</fullName>
    </recommendedName>
</protein>
<dbReference type="EMBL" id="JAZHXI010000013">
    <property type="protein sequence ID" value="KAL2064959.1"/>
    <property type="molecule type" value="Genomic_DNA"/>
</dbReference>
<dbReference type="InterPro" id="IPR050275">
    <property type="entry name" value="PGM_Phosphatase"/>
</dbReference>
<feature type="compositionally biased region" description="Basic and acidic residues" evidence="1">
    <location>
        <begin position="202"/>
        <end position="214"/>
    </location>
</feature>
<dbReference type="PANTHER" id="PTHR48100:SF24">
    <property type="entry name" value="PHOSPHOGLYCERATE MUTASE"/>
    <property type="match status" value="1"/>
</dbReference>
<gene>
    <name evidence="2" type="ORF">VTL71DRAFT_4099</name>
</gene>
<feature type="region of interest" description="Disordered" evidence="1">
    <location>
        <begin position="202"/>
        <end position="243"/>
    </location>
</feature>
<dbReference type="PANTHER" id="PTHR48100">
    <property type="entry name" value="BROAD-SPECIFICITY PHOSPHATASE YOR283W-RELATED"/>
    <property type="match status" value="1"/>
</dbReference>